<dbReference type="InParanoid" id="A0A4R5C9W2"/>
<dbReference type="EMBL" id="SMKZ01000081">
    <property type="protein sequence ID" value="TDD96658.1"/>
    <property type="molecule type" value="Genomic_DNA"/>
</dbReference>
<dbReference type="Proteomes" id="UP000294739">
    <property type="component" value="Unassembled WGS sequence"/>
</dbReference>
<evidence type="ECO:0000313" key="4">
    <source>
        <dbReference type="Proteomes" id="UP000294739"/>
    </source>
</evidence>
<feature type="transmembrane region" description="Helical" evidence="1">
    <location>
        <begin position="89"/>
        <end position="111"/>
    </location>
</feature>
<sequence length="148" mass="16792">MAERFEMRASDADRDRIAEILRDAHGEGRLDQDELVARVEATYDAKTYRDLDQLIADLPVRRSPAAGLVRPVSAPPPQRRRTARRVGRSLLTGAWWFYGIVLAINLTVWLAVSITSDVPEYFWPIWVAGPWGVMLGALELAYRSGERR</sequence>
<dbReference type="RefSeq" id="WP_131901727.1">
    <property type="nucleotide sequence ID" value="NZ_SMKZ01000081.1"/>
</dbReference>
<evidence type="ECO:0000256" key="1">
    <source>
        <dbReference type="SAM" id="Phobius"/>
    </source>
</evidence>
<dbReference type="PANTHER" id="PTHR40763:SF4">
    <property type="entry name" value="DUF1707 DOMAIN-CONTAINING PROTEIN"/>
    <property type="match status" value="1"/>
</dbReference>
<evidence type="ECO:0000313" key="3">
    <source>
        <dbReference type="EMBL" id="TDD96658.1"/>
    </source>
</evidence>
<organism evidence="3 4">
    <name type="scientific">Jiangella asiatica</name>
    <dbReference type="NCBI Taxonomy" id="2530372"/>
    <lineage>
        <taxon>Bacteria</taxon>
        <taxon>Bacillati</taxon>
        <taxon>Actinomycetota</taxon>
        <taxon>Actinomycetes</taxon>
        <taxon>Jiangellales</taxon>
        <taxon>Jiangellaceae</taxon>
        <taxon>Jiangella</taxon>
    </lineage>
</organism>
<keyword evidence="1" id="KW-0812">Transmembrane</keyword>
<name>A0A4R5C9W2_9ACTN</name>
<keyword evidence="1" id="KW-0472">Membrane</keyword>
<reference evidence="3 4" key="1">
    <citation type="submission" date="2019-03" db="EMBL/GenBank/DDBJ databases">
        <title>Draft genome sequences of novel Actinobacteria.</title>
        <authorList>
            <person name="Sahin N."/>
            <person name="Ay H."/>
            <person name="Saygin H."/>
        </authorList>
    </citation>
    <scope>NUCLEOTIDE SEQUENCE [LARGE SCALE GENOMIC DNA]</scope>
    <source>
        <strain evidence="3 4">5K138</strain>
    </source>
</reference>
<accession>A0A4R5C9W2</accession>
<gene>
    <name evidence="3" type="ORF">E1269_30385</name>
</gene>
<dbReference type="Pfam" id="PF08044">
    <property type="entry name" value="DUF1707"/>
    <property type="match status" value="1"/>
</dbReference>
<protein>
    <submittedName>
        <fullName evidence="3">DUF1707 domain-containing protein</fullName>
    </submittedName>
</protein>
<feature type="transmembrane region" description="Helical" evidence="1">
    <location>
        <begin position="123"/>
        <end position="142"/>
    </location>
</feature>
<keyword evidence="4" id="KW-1185">Reference proteome</keyword>
<feature type="domain" description="DUF1707" evidence="2">
    <location>
        <begin position="7"/>
        <end position="59"/>
    </location>
</feature>
<comment type="caution">
    <text evidence="3">The sequence shown here is derived from an EMBL/GenBank/DDBJ whole genome shotgun (WGS) entry which is preliminary data.</text>
</comment>
<dbReference type="OrthoDB" id="3748531at2"/>
<proteinExistence type="predicted"/>
<dbReference type="PANTHER" id="PTHR40763">
    <property type="entry name" value="MEMBRANE PROTEIN-RELATED"/>
    <property type="match status" value="1"/>
</dbReference>
<dbReference type="AlphaFoldDB" id="A0A4R5C9W2"/>
<dbReference type="InterPro" id="IPR012551">
    <property type="entry name" value="DUF1707_SHOCT-like"/>
</dbReference>
<evidence type="ECO:0000259" key="2">
    <source>
        <dbReference type="Pfam" id="PF08044"/>
    </source>
</evidence>
<keyword evidence="1" id="KW-1133">Transmembrane helix</keyword>